<protein>
    <submittedName>
        <fullName evidence="1">Glycosyltransferase</fullName>
    </submittedName>
</protein>
<name>A0A8A5LRS1_9CAUD</name>
<dbReference type="Proteomes" id="UP000664925">
    <property type="component" value="Segment"/>
</dbReference>
<accession>A0A8A5LRS1</accession>
<reference evidence="1" key="1">
    <citation type="submission" date="2021-02" db="EMBL/GenBank/DDBJ databases">
        <authorList>
            <person name="Johnson B.J."/>
            <person name="Isenhart S.H."/>
            <person name="Brown D.K."/>
            <person name="Kleven A.S."/>
            <person name="Bohn B.R."/>
            <person name="Martinez L.A."/>
            <person name="Garcia C.A."/>
            <person name="Zack K.M."/>
            <person name="Garlena R.A."/>
            <person name="Russell D.A."/>
            <person name="Jacobs-Sera D."/>
            <person name="Hatfull G.F."/>
        </authorList>
    </citation>
    <scope>NUCLEOTIDE SEQUENCE</scope>
</reference>
<dbReference type="EMBL" id="MW601223">
    <property type="protein sequence ID" value="QTF82162.1"/>
    <property type="molecule type" value="Genomic_DNA"/>
</dbReference>
<sequence length="247" mass="28027">MTYQVSVLSYQRPELLAKRTLPLLLDGGVPADRITVFIGGDRTGYRVPAGVSIEPAPVGMYRASNAVTDYYDEGTELVHLDDDLKYLVRLSEDGAKRERVEDVDDLFLRAFAFIALERTTLWGLNPVANPYFMRPEWSSKLWFVDGTIWGAINTKKIRSTMTAKEDYERTLQHYGRRGAVSRLRDHSFVSEPLRTTPGGIQGETEERRRWEVDAVASLKARWPGLVHDKAPRDGYPEIALRVPRGSK</sequence>
<gene>
    <name evidence="1" type="primary">65</name>
    <name evidence="1" type="ORF">SEA_PRAIRIE_65</name>
</gene>
<proteinExistence type="predicted"/>
<evidence type="ECO:0000313" key="1">
    <source>
        <dbReference type="EMBL" id="QTF82162.1"/>
    </source>
</evidence>
<keyword evidence="2" id="KW-1185">Reference proteome</keyword>
<evidence type="ECO:0000313" key="2">
    <source>
        <dbReference type="Proteomes" id="UP000664925"/>
    </source>
</evidence>
<organism evidence="1 2">
    <name type="scientific">Arthrobacter phage Prairie</name>
    <dbReference type="NCBI Taxonomy" id="2816463"/>
    <lineage>
        <taxon>Viruses</taxon>
        <taxon>Duplodnaviria</taxon>
        <taxon>Heunggongvirae</taxon>
        <taxon>Uroviricota</taxon>
        <taxon>Caudoviricetes</taxon>
        <taxon>Berryhillviridae</taxon>
        <taxon>Lilmacvirus</taxon>
        <taxon>Lilmacvirus prairie</taxon>
    </lineage>
</organism>